<reference evidence="7" key="2">
    <citation type="journal article" date="2022" name="Hortic Res">
        <title>The genome of Dioscorea zingiberensis sheds light on the biosynthesis, origin and evolution of the medicinally important diosgenin saponins.</title>
        <authorList>
            <person name="Li Y."/>
            <person name="Tan C."/>
            <person name="Li Z."/>
            <person name="Guo J."/>
            <person name="Li S."/>
            <person name="Chen X."/>
            <person name="Wang C."/>
            <person name="Dai X."/>
            <person name="Yang H."/>
            <person name="Song W."/>
            <person name="Hou L."/>
            <person name="Xu J."/>
            <person name="Tong Z."/>
            <person name="Xu A."/>
            <person name="Yuan X."/>
            <person name="Wang W."/>
            <person name="Yang Q."/>
            <person name="Chen L."/>
            <person name="Sun Z."/>
            <person name="Wang K."/>
            <person name="Pan B."/>
            <person name="Chen J."/>
            <person name="Bao Y."/>
            <person name="Liu F."/>
            <person name="Qi X."/>
            <person name="Gang D.R."/>
            <person name="Wen J."/>
            <person name="Li J."/>
        </authorList>
    </citation>
    <scope>NUCLEOTIDE SEQUENCE</scope>
    <source>
        <strain evidence="7">Dzin_1.0</strain>
    </source>
</reference>
<dbReference type="AlphaFoldDB" id="A0A9D5C219"/>
<dbReference type="Pfam" id="PF14432">
    <property type="entry name" value="DYW_deaminase"/>
    <property type="match status" value="1"/>
</dbReference>
<dbReference type="EMBL" id="JAGGNH010000008">
    <property type="protein sequence ID" value="KAJ0965271.1"/>
    <property type="molecule type" value="Genomic_DNA"/>
</dbReference>
<dbReference type="InterPro" id="IPR011990">
    <property type="entry name" value="TPR-like_helical_dom_sf"/>
</dbReference>
<dbReference type="Gene3D" id="1.25.40.10">
    <property type="entry name" value="Tetratricopeptide repeat domain"/>
    <property type="match status" value="3"/>
</dbReference>
<evidence type="ECO:0000256" key="2">
    <source>
        <dbReference type="ARBA" id="ARBA00022737"/>
    </source>
</evidence>
<comment type="caution">
    <text evidence="7">The sequence shown here is derived from an EMBL/GenBank/DDBJ whole genome shotgun (WGS) entry which is preliminary data.</text>
</comment>
<protein>
    <recommendedName>
        <fullName evidence="6">DYW domain-containing protein</fullName>
    </recommendedName>
</protein>
<dbReference type="Pfam" id="PF12854">
    <property type="entry name" value="PPR_1"/>
    <property type="match status" value="1"/>
</dbReference>
<dbReference type="GO" id="GO:0003723">
    <property type="term" value="F:RNA binding"/>
    <property type="evidence" value="ECO:0007669"/>
    <property type="project" value="InterPro"/>
</dbReference>
<evidence type="ECO:0000256" key="3">
    <source>
        <dbReference type="ARBA" id="ARBA00022946"/>
    </source>
</evidence>
<feature type="domain" description="DYW" evidence="6">
    <location>
        <begin position="552"/>
        <end position="636"/>
    </location>
</feature>
<dbReference type="PANTHER" id="PTHR24015:SF548">
    <property type="entry name" value="OS08G0340900 PROTEIN"/>
    <property type="match status" value="1"/>
</dbReference>
<dbReference type="Pfam" id="PF01535">
    <property type="entry name" value="PPR"/>
    <property type="match status" value="1"/>
</dbReference>
<evidence type="ECO:0000256" key="5">
    <source>
        <dbReference type="PROSITE-ProRule" id="PRU00708"/>
    </source>
</evidence>
<evidence type="ECO:0000313" key="8">
    <source>
        <dbReference type="Proteomes" id="UP001085076"/>
    </source>
</evidence>
<feature type="repeat" description="PPR" evidence="5">
    <location>
        <begin position="338"/>
        <end position="372"/>
    </location>
</feature>
<dbReference type="InterPro" id="IPR002885">
    <property type="entry name" value="PPR_rpt"/>
</dbReference>
<dbReference type="PROSITE" id="PS51375">
    <property type="entry name" value="PPR"/>
    <property type="match status" value="4"/>
</dbReference>
<sequence length="765" mass="86223">MKLLFLLPSIRTPRSAILSLLCSLSTTFSSTLLAGESHSSLILQTKHLLRKSDDELYVLSLIDSGSLEPRLDLYSDLIRQCTNLKKLKEGKAVHEHFMNSRFNGDLFFLNSVVNMYCKCGSLEDARKVFDEMFVTDVVTWTALMTGYAQNEQPMEALQLFPRMLGLGVQPNQFTFASLFKAAGAATGDEIGKQVHAVCVKYGCGLDVYVGSSLLDMYARREKMAEACLVFERLKSKNEVSWNALIAGYARKEDGENAMRKFREMQRSGFKATRFTYSSVFSACAGIGALEQGRWVHAHMVKAGQKLISFIGNTLLDMYAKSGSIQDARKVFDRLDKRDIVSWNSILKAFAQHGLGKETISRFEEMRSLGIQPNHITFLCVLTACSHGGLLTEGQHYLKMMRKYKLEPEIEHYVTVVDLLGRAGLLDQAQKFIDEMPIEPNAAVWGALLGACRMHKNAELGKFAAERVFELDPYDSGPHVLLSNIYASTGRWTEAARVRKMMKESGVKKEPACSWVEMENSVHMFVANDESHPQIKEILKFWEDINVKIKEVGYVPDKNHVLLFVDEQEREVKLQFHSEKIALAFALLNLPPGATIRIMKNIRVCGDCHSAIKLVSKVMEREIIAGWKIQDNMQIAHMTIMLIGNKCDLTPLCAVKAILQRTQFDFHRTLLKQNVEEEMLYFGLGNWVLKIGKIKVGRGKRFSAPKHLHYTIEKLIDGVQLIGKHDAEVTDLSVSQWMITHLVSASKDGMVCTFNSLKIGHGYAIH</sequence>
<keyword evidence="3" id="KW-0809">Transit peptide</keyword>
<dbReference type="InterPro" id="IPR046848">
    <property type="entry name" value="E_motif"/>
</dbReference>
<dbReference type="FunFam" id="1.25.40.10:FF:000343">
    <property type="entry name" value="Pentatricopeptide repeat-containing protein At3g58590"/>
    <property type="match status" value="1"/>
</dbReference>
<evidence type="ECO:0000259" key="6">
    <source>
        <dbReference type="Pfam" id="PF14432"/>
    </source>
</evidence>
<evidence type="ECO:0000313" key="7">
    <source>
        <dbReference type="EMBL" id="KAJ0965271.1"/>
    </source>
</evidence>
<gene>
    <name evidence="7" type="ORF">J5N97_026409</name>
</gene>
<dbReference type="GO" id="GO:0008270">
    <property type="term" value="F:zinc ion binding"/>
    <property type="evidence" value="ECO:0007669"/>
    <property type="project" value="InterPro"/>
</dbReference>
<dbReference type="GO" id="GO:0009451">
    <property type="term" value="P:RNA modification"/>
    <property type="evidence" value="ECO:0007669"/>
    <property type="project" value="InterPro"/>
</dbReference>
<dbReference type="InterPro" id="IPR032867">
    <property type="entry name" value="DYW_dom"/>
</dbReference>
<keyword evidence="8" id="KW-1185">Reference proteome</keyword>
<dbReference type="PANTHER" id="PTHR24015">
    <property type="entry name" value="OS07G0578800 PROTEIN-RELATED"/>
    <property type="match status" value="1"/>
</dbReference>
<dbReference type="NCBIfam" id="TIGR00756">
    <property type="entry name" value="PPR"/>
    <property type="match status" value="5"/>
</dbReference>
<dbReference type="FunFam" id="1.25.40.10:FF:000711">
    <property type="entry name" value="Tetratricopeptide repeat (TPR)-like superfamily protein"/>
    <property type="match status" value="1"/>
</dbReference>
<dbReference type="Pfam" id="PF20431">
    <property type="entry name" value="E_motif"/>
    <property type="match status" value="1"/>
</dbReference>
<dbReference type="OrthoDB" id="185373at2759"/>
<dbReference type="FunFam" id="1.25.40.10:FF:000501">
    <property type="entry name" value="Putative pentatricopeptide repeat-containing protein mitochondrial"/>
    <property type="match status" value="1"/>
</dbReference>
<proteinExistence type="predicted"/>
<reference evidence="7" key="1">
    <citation type="submission" date="2021-03" db="EMBL/GenBank/DDBJ databases">
        <authorList>
            <person name="Li Z."/>
            <person name="Yang C."/>
        </authorList>
    </citation>
    <scope>NUCLEOTIDE SEQUENCE</scope>
    <source>
        <strain evidence="7">Dzin_1.0</strain>
        <tissue evidence="7">Leaf</tissue>
    </source>
</reference>
<accession>A0A9D5C219</accession>
<feature type="repeat" description="PPR" evidence="5">
    <location>
        <begin position="136"/>
        <end position="170"/>
    </location>
</feature>
<dbReference type="GO" id="GO:0005739">
    <property type="term" value="C:mitochondrion"/>
    <property type="evidence" value="ECO:0007669"/>
    <property type="project" value="UniProtKB-SubCell"/>
</dbReference>
<feature type="repeat" description="PPR" evidence="5">
    <location>
        <begin position="105"/>
        <end position="135"/>
    </location>
</feature>
<dbReference type="Proteomes" id="UP001085076">
    <property type="component" value="Miscellaneous, Linkage group lg08"/>
</dbReference>
<name>A0A9D5C219_9LILI</name>
<dbReference type="Pfam" id="PF13041">
    <property type="entry name" value="PPR_2"/>
    <property type="match status" value="3"/>
</dbReference>
<evidence type="ECO:0000256" key="1">
    <source>
        <dbReference type="ARBA" id="ARBA00004173"/>
    </source>
</evidence>
<keyword evidence="2" id="KW-0677">Repeat</keyword>
<organism evidence="7 8">
    <name type="scientific">Dioscorea zingiberensis</name>
    <dbReference type="NCBI Taxonomy" id="325984"/>
    <lineage>
        <taxon>Eukaryota</taxon>
        <taxon>Viridiplantae</taxon>
        <taxon>Streptophyta</taxon>
        <taxon>Embryophyta</taxon>
        <taxon>Tracheophyta</taxon>
        <taxon>Spermatophyta</taxon>
        <taxon>Magnoliopsida</taxon>
        <taxon>Liliopsida</taxon>
        <taxon>Dioscoreales</taxon>
        <taxon>Dioscoreaceae</taxon>
        <taxon>Dioscorea</taxon>
    </lineage>
</organism>
<feature type="repeat" description="PPR" evidence="5">
    <location>
        <begin position="237"/>
        <end position="271"/>
    </location>
</feature>
<keyword evidence="4" id="KW-0496">Mitochondrion</keyword>
<dbReference type="InterPro" id="IPR046960">
    <property type="entry name" value="PPR_At4g14850-like_plant"/>
</dbReference>
<evidence type="ECO:0000256" key="4">
    <source>
        <dbReference type="ARBA" id="ARBA00023128"/>
    </source>
</evidence>
<comment type="subcellular location">
    <subcellularLocation>
        <location evidence="1">Mitochondrion</location>
    </subcellularLocation>
</comment>